<gene>
    <name evidence="1" type="ORF">GCM10007388_16580</name>
</gene>
<dbReference type="EMBL" id="BMWW01000002">
    <property type="protein sequence ID" value="GGY84195.1"/>
    <property type="molecule type" value="Genomic_DNA"/>
</dbReference>
<name>A0AA87Y6V3_9BURK</name>
<dbReference type="Proteomes" id="UP000619512">
    <property type="component" value="Unassembled WGS sequence"/>
</dbReference>
<evidence type="ECO:0000313" key="2">
    <source>
        <dbReference type="Proteomes" id="UP000619512"/>
    </source>
</evidence>
<sequence>MTEAPTAPDLSQPSALVPPLQLQISNQEETTMNGSETNGHDTKIVTQHRLIGDLRQVIENAEELLKNTGHYDHGLYHTARHKLAQALAVANEELERCEEAQLARMIDATEARCRLHGDRDGEAKVLRAFH</sequence>
<organism evidence="1 2">
    <name type="scientific">Pseudoduganella plicata</name>
    <dbReference type="NCBI Taxonomy" id="321984"/>
    <lineage>
        <taxon>Bacteria</taxon>
        <taxon>Pseudomonadati</taxon>
        <taxon>Pseudomonadota</taxon>
        <taxon>Betaproteobacteria</taxon>
        <taxon>Burkholderiales</taxon>
        <taxon>Oxalobacteraceae</taxon>
        <taxon>Telluria group</taxon>
        <taxon>Pseudoduganella</taxon>
    </lineage>
</organism>
<protein>
    <recommendedName>
        <fullName evidence="3">DUF883 domain-containing protein</fullName>
    </recommendedName>
</protein>
<evidence type="ECO:0000313" key="1">
    <source>
        <dbReference type="EMBL" id="GGY84195.1"/>
    </source>
</evidence>
<reference evidence="1" key="2">
    <citation type="submission" date="2022-12" db="EMBL/GenBank/DDBJ databases">
        <authorList>
            <person name="Sun Q."/>
            <person name="Kim S."/>
        </authorList>
    </citation>
    <scope>NUCLEOTIDE SEQUENCE</scope>
    <source>
        <strain evidence="1">KCTC 12344</strain>
    </source>
</reference>
<evidence type="ECO:0008006" key="3">
    <source>
        <dbReference type="Google" id="ProtNLM"/>
    </source>
</evidence>
<comment type="caution">
    <text evidence="1">The sequence shown here is derived from an EMBL/GenBank/DDBJ whole genome shotgun (WGS) entry which is preliminary data.</text>
</comment>
<accession>A0AA87Y6V3</accession>
<dbReference type="AlphaFoldDB" id="A0AA87Y6V3"/>
<proteinExistence type="predicted"/>
<reference evidence="1" key="1">
    <citation type="journal article" date="2014" name="Int. J. Syst. Evol. Microbiol.">
        <title>Complete genome sequence of Corynebacterium casei LMG S-19264T (=DSM 44701T), isolated from a smear-ripened cheese.</title>
        <authorList>
            <consortium name="US DOE Joint Genome Institute (JGI-PGF)"/>
            <person name="Walter F."/>
            <person name="Albersmeier A."/>
            <person name="Kalinowski J."/>
            <person name="Ruckert C."/>
        </authorList>
    </citation>
    <scope>NUCLEOTIDE SEQUENCE</scope>
    <source>
        <strain evidence="1">KCTC 12344</strain>
    </source>
</reference>